<reference evidence="2" key="1">
    <citation type="submission" date="2025-08" db="UniProtKB">
        <authorList>
            <consortium name="RefSeq"/>
        </authorList>
    </citation>
    <scope>IDENTIFICATION</scope>
</reference>
<dbReference type="FunCoup" id="A0A1U8AFI3">
    <property type="interactions" value="125"/>
</dbReference>
<dbReference type="Gene3D" id="1.25.40.10">
    <property type="entry name" value="Tetratricopeptide repeat domain"/>
    <property type="match status" value="5"/>
</dbReference>
<accession>A0A1U8AFI3</accession>
<dbReference type="Pfam" id="PF14432">
    <property type="entry name" value="DYW_deaminase"/>
    <property type="match status" value="1"/>
</dbReference>
<dbReference type="Pfam" id="PF13041">
    <property type="entry name" value="PPR_2"/>
    <property type="match status" value="4"/>
</dbReference>
<dbReference type="GeneID" id="104599723"/>
<dbReference type="InterPro" id="IPR011990">
    <property type="entry name" value="TPR-like_helical_dom_sf"/>
</dbReference>
<proteinExistence type="predicted"/>
<dbReference type="Pfam" id="PF20431">
    <property type="entry name" value="E_motif"/>
    <property type="match status" value="1"/>
</dbReference>
<name>A0A1U8AFI3_NELNU</name>
<dbReference type="InterPro" id="IPR046848">
    <property type="entry name" value="E_motif"/>
</dbReference>
<dbReference type="GO" id="GO:0008270">
    <property type="term" value="F:zinc ion binding"/>
    <property type="evidence" value="ECO:0007669"/>
    <property type="project" value="InterPro"/>
</dbReference>
<dbReference type="OrthoDB" id="1848122at2759"/>
<dbReference type="eggNOG" id="KOG4197">
    <property type="taxonomic scope" value="Eukaryota"/>
</dbReference>
<dbReference type="FunFam" id="1.25.40.10:FF:001224">
    <property type="entry name" value="Pentatricopeptide repeat-containing protein chloroplastic"/>
    <property type="match status" value="1"/>
</dbReference>
<gene>
    <name evidence="2" type="primary">LOC104599723</name>
</gene>
<dbReference type="OMA" id="RMFHEDV"/>
<dbReference type="Pfam" id="PF01535">
    <property type="entry name" value="PPR"/>
    <property type="match status" value="3"/>
</dbReference>
<dbReference type="GO" id="GO:0003723">
    <property type="term" value="F:RNA binding"/>
    <property type="evidence" value="ECO:0007669"/>
    <property type="project" value="InterPro"/>
</dbReference>
<keyword evidence="1" id="KW-1185">Reference proteome</keyword>
<dbReference type="GO" id="GO:0009451">
    <property type="term" value="P:RNA modification"/>
    <property type="evidence" value="ECO:0007669"/>
    <property type="project" value="InterPro"/>
</dbReference>
<evidence type="ECO:0000313" key="1">
    <source>
        <dbReference type="Proteomes" id="UP000189703"/>
    </source>
</evidence>
<dbReference type="AlphaFoldDB" id="A0A1U8AFI3"/>
<dbReference type="FunFam" id="1.25.40.10:FF:000776">
    <property type="entry name" value="Pentatricopeptide repeat-containing protein At3g13880"/>
    <property type="match status" value="1"/>
</dbReference>
<dbReference type="InterPro" id="IPR046960">
    <property type="entry name" value="PPR_At4g14850-like_plant"/>
</dbReference>
<dbReference type="RefSeq" id="XP_010260690.1">
    <property type="nucleotide sequence ID" value="XM_010262388.2"/>
</dbReference>
<dbReference type="InterPro" id="IPR032867">
    <property type="entry name" value="DYW_dom"/>
</dbReference>
<evidence type="ECO:0000313" key="2">
    <source>
        <dbReference type="RefSeq" id="XP_010260690.1"/>
    </source>
</evidence>
<sequence length="953" mass="107065">MGVLTNWCFSYSVGFGKFVTPCFYASPLFFPSLGTNSQIQQVISFSLRRSIFYALLHYTHFDQIRPVYSTLQRDHPIQSPKSIKFYLSKEVCSWVLSFSNSRSLKEGMCVHSPIIKLGLQDDLLLNNNLLSLYGKCFGVEQAWKMFDGMSDKDVVSWTGMISAYVRSGKHEEALELFNWMIVSGLVPNEFTFSSVLRSCSSLGEFELGTCIQARIIKHGFESNPVLGSTLINLYSKCNKFLEVSDIFASMENGDTVSWTATISSFVRARDWTQSLRLYSRMIRMGVPPNEFTFVELLAASVFLGLDHGKLVHAHVILWGIKLNKILKTALVDMYSKCQRMGDAEKVSVQTPEADVLLWTALISGYTRVLDVAGAIAIFRKMITRGFMPNNFTYAGVLNACSSILDLRLGQQIHLKVIQAGLEHDVSVGNALVDMYMKCSSLMGFALKAFEEILSPNIISWTSLIAGFTQHGFEGQAFQAFFEMRIVGEEPNSFTLSSILKACHKVGSLNQVQSLHAYILKTKLDTDTTVANALIDVYARLQVLDYAWRVFNMMNHRDAITYTSLATMINHMGNHEMTVNILTNMHNNGVKMDDFSLASFLCAYASLAAIEPGKQLHCYAVKSSLCRWISVSNGLVDFYGKCGSMHDACRIFMEITEPNIVSWNGLISGLALNGHFFSALSRFEDMKLAGIEPDNITFLLVLYACSHGGLVDQGLEYFHSMSKSYNMIPQLDHYVCLVDLLGRAGRLEEAVNVIETMPFTADALIYKTMLASCRLHGNIALGEDMARRVLELDQSDPAIYVLLANMYDDAGRSDLGNQTRQLMRQRGLRKNPGQSWIEIRNKVHVFKAGDRSHPQINEIHEKLESLGARLDSLGYSYEDNASSSYHSEKLAVGFGLLGTTSRAPIRIIKNLRICKDCHTFIRLVTEVVDREIIMRDGNRYHMFKKGDCSCRGYW</sequence>
<dbReference type="FunFam" id="1.25.40.10:FF:000196">
    <property type="entry name" value="Pentatricopeptide repeat-containing protein At4g14850"/>
    <property type="match status" value="1"/>
</dbReference>
<dbReference type="Proteomes" id="UP000189703">
    <property type="component" value="Unplaced"/>
</dbReference>
<dbReference type="InterPro" id="IPR046849">
    <property type="entry name" value="E2_motif"/>
</dbReference>
<dbReference type="PANTHER" id="PTHR47926">
    <property type="entry name" value="PENTATRICOPEPTIDE REPEAT-CONTAINING PROTEIN"/>
    <property type="match status" value="1"/>
</dbReference>
<dbReference type="Pfam" id="PF20430">
    <property type="entry name" value="Eplus_motif"/>
    <property type="match status" value="1"/>
</dbReference>
<dbReference type="FunFam" id="1.25.40.10:FF:000227">
    <property type="entry name" value="Pentatricopeptide repeat-containing protein At3g13880"/>
    <property type="match status" value="2"/>
</dbReference>
<dbReference type="PANTHER" id="PTHR47926:SF471">
    <property type="entry name" value="DYW DOMAIN-CONTAINING PROTEIN"/>
    <property type="match status" value="1"/>
</dbReference>
<dbReference type="InterPro" id="IPR002885">
    <property type="entry name" value="PPR_rpt"/>
</dbReference>
<dbReference type="NCBIfam" id="TIGR00756">
    <property type="entry name" value="PPR"/>
    <property type="match status" value="4"/>
</dbReference>
<dbReference type="PROSITE" id="PS51375">
    <property type="entry name" value="PPR"/>
    <property type="match status" value="5"/>
</dbReference>
<dbReference type="KEGG" id="nnu:104599723"/>
<protein>
    <submittedName>
        <fullName evidence="2">Pentatricopeptide repeat-containing protein At5g52850, chloroplastic</fullName>
    </submittedName>
</protein>
<organism evidence="1 2">
    <name type="scientific">Nelumbo nucifera</name>
    <name type="common">Sacred lotus</name>
    <dbReference type="NCBI Taxonomy" id="4432"/>
    <lineage>
        <taxon>Eukaryota</taxon>
        <taxon>Viridiplantae</taxon>
        <taxon>Streptophyta</taxon>
        <taxon>Embryophyta</taxon>
        <taxon>Tracheophyta</taxon>
        <taxon>Spermatophyta</taxon>
        <taxon>Magnoliopsida</taxon>
        <taxon>Proteales</taxon>
        <taxon>Nelumbonaceae</taxon>
        <taxon>Nelumbo</taxon>
    </lineage>
</organism>